<dbReference type="InterPro" id="IPR050789">
    <property type="entry name" value="Diverse_Enzym_Activities"/>
</dbReference>
<sequence length="351" mass="37235">MFRRDPLRLTLEQVGEALGRDTTSLLPLARQALAHGGVIGVSRAGRQQVWGAGGVPGSGVFELASVTKPFTSALAASLIQDGRLTWDTPIRSLGPEFRGLPVHFTPFSLATHTAGLPIHPARAVMTSVMRFHDPYGSMSPRDVLASARRWGRATREPRFSYSNLGAGVLALALAQAAGEETSSEGFERALRKRILVPWQLGSVTLSPHPAELVTPRAVMGGESATSFGPLVGAGGLFGSAQDLLTFAERHLSGHLSRHLGRHWHWAQARNVAGLIPPYSAVAPGWFHSAAQGGPVVWHDGVARGTRAALGFHPSSGRVVTVLVRGGIPLLGQRAAVPLLLLKLLGADLPRK</sequence>
<feature type="domain" description="Beta-lactamase-related" evidence="1">
    <location>
        <begin position="31"/>
        <end position="325"/>
    </location>
</feature>
<keyword evidence="3" id="KW-1185">Reference proteome</keyword>
<evidence type="ECO:0000313" key="2">
    <source>
        <dbReference type="EMBL" id="MFC3862671.1"/>
    </source>
</evidence>
<gene>
    <name evidence="2" type="ORF">ACFOPQ_18050</name>
</gene>
<dbReference type="RefSeq" id="WP_380080611.1">
    <property type="nucleotide sequence ID" value="NZ_JBHRZF010000209.1"/>
</dbReference>
<dbReference type="Proteomes" id="UP001595748">
    <property type="component" value="Unassembled WGS sequence"/>
</dbReference>
<dbReference type="Pfam" id="PF00144">
    <property type="entry name" value="Beta-lactamase"/>
    <property type="match status" value="1"/>
</dbReference>
<comment type="caution">
    <text evidence="2">The sequence shown here is derived from an EMBL/GenBank/DDBJ whole genome shotgun (WGS) entry which is preliminary data.</text>
</comment>
<keyword evidence="2" id="KW-0378">Hydrolase</keyword>
<dbReference type="PANTHER" id="PTHR43283:SF3">
    <property type="entry name" value="BETA-LACTAMASE FAMILY PROTEIN (AFU_ORTHOLOGUE AFUA_5G07500)"/>
    <property type="match status" value="1"/>
</dbReference>
<dbReference type="SUPFAM" id="SSF56601">
    <property type="entry name" value="beta-lactamase/transpeptidase-like"/>
    <property type="match status" value="1"/>
</dbReference>
<dbReference type="EC" id="3.-.-.-" evidence="2"/>
<organism evidence="2 3">
    <name type="scientific">Deinococcus antarcticus</name>
    <dbReference type="NCBI Taxonomy" id="1298767"/>
    <lineage>
        <taxon>Bacteria</taxon>
        <taxon>Thermotogati</taxon>
        <taxon>Deinococcota</taxon>
        <taxon>Deinococci</taxon>
        <taxon>Deinococcales</taxon>
        <taxon>Deinococcaceae</taxon>
        <taxon>Deinococcus</taxon>
    </lineage>
</organism>
<dbReference type="Gene3D" id="3.40.710.10">
    <property type="entry name" value="DD-peptidase/beta-lactamase superfamily"/>
    <property type="match status" value="1"/>
</dbReference>
<reference evidence="3" key="1">
    <citation type="journal article" date="2019" name="Int. J. Syst. Evol. Microbiol.">
        <title>The Global Catalogue of Microorganisms (GCM) 10K type strain sequencing project: providing services to taxonomists for standard genome sequencing and annotation.</title>
        <authorList>
            <consortium name="The Broad Institute Genomics Platform"/>
            <consortium name="The Broad Institute Genome Sequencing Center for Infectious Disease"/>
            <person name="Wu L."/>
            <person name="Ma J."/>
        </authorList>
    </citation>
    <scope>NUCLEOTIDE SEQUENCE [LARGE SCALE GENOMIC DNA]</scope>
    <source>
        <strain evidence="3">CCTCC AB 2013263</strain>
    </source>
</reference>
<dbReference type="PANTHER" id="PTHR43283">
    <property type="entry name" value="BETA-LACTAMASE-RELATED"/>
    <property type="match status" value="1"/>
</dbReference>
<dbReference type="InterPro" id="IPR012338">
    <property type="entry name" value="Beta-lactam/transpept-like"/>
</dbReference>
<protein>
    <submittedName>
        <fullName evidence="2">Serine hydrolase domain-containing protein</fullName>
        <ecNumber evidence="2">3.-.-.-</ecNumber>
    </submittedName>
</protein>
<accession>A0ABV8ABG1</accession>
<name>A0ABV8ABG1_9DEIO</name>
<evidence type="ECO:0000259" key="1">
    <source>
        <dbReference type="Pfam" id="PF00144"/>
    </source>
</evidence>
<dbReference type="GO" id="GO:0016787">
    <property type="term" value="F:hydrolase activity"/>
    <property type="evidence" value="ECO:0007669"/>
    <property type="project" value="UniProtKB-KW"/>
</dbReference>
<dbReference type="InterPro" id="IPR001466">
    <property type="entry name" value="Beta-lactam-related"/>
</dbReference>
<proteinExistence type="predicted"/>
<dbReference type="EMBL" id="JBHRZF010000209">
    <property type="protein sequence ID" value="MFC3862671.1"/>
    <property type="molecule type" value="Genomic_DNA"/>
</dbReference>
<evidence type="ECO:0000313" key="3">
    <source>
        <dbReference type="Proteomes" id="UP001595748"/>
    </source>
</evidence>